<proteinExistence type="predicted"/>
<dbReference type="PANTHER" id="PTHR21610">
    <property type="entry name" value="VON WILLEBRAND FACTOR A DOMAIN-CONTAINING PROTEIN 8"/>
    <property type="match status" value="1"/>
</dbReference>
<dbReference type="PANTHER" id="PTHR21610:SF9">
    <property type="entry name" value="VON WILLEBRAND FACTOR A DOMAIN-CONTAINING PROTEIN 8"/>
    <property type="match status" value="1"/>
</dbReference>
<evidence type="ECO:0000313" key="2">
    <source>
        <dbReference type="Proteomes" id="UP001363151"/>
    </source>
</evidence>
<dbReference type="Proteomes" id="UP001363151">
    <property type="component" value="Unassembled WGS sequence"/>
</dbReference>
<comment type="caution">
    <text evidence="1">The sequence shown here is derived from an EMBL/GenBank/DDBJ whole genome shotgun (WGS) entry which is preliminary data.</text>
</comment>
<gene>
    <name evidence="1" type="primary">VWA8</name>
    <name evidence="1" type="ORF">SO694_00035312</name>
</gene>
<reference evidence="1 2" key="1">
    <citation type="submission" date="2024-03" db="EMBL/GenBank/DDBJ databases">
        <title>Aureococcus anophagefferens CCMP1851 and Kratosvirus quantuckense: Draft genome of a second virus-susceptible host strain in the model system.</title>
        <authorList>
            <person name="Chase E."/>
            <person name="Truchon A.R."/>
            <person name="Schepens W."/>
            <person name="Wilhelm S.W."/>
        </authorList>
    </citation>
    <scope>NUCLEOTIDE SEQUENCE [LARGE SCALE GENOMIC DNA]</scope>
    <source>
        <strain evidence="1 2">CCMP1851</strain>
    </source>
</reference>
<organism evidence="1 2">
    <name type="scientific">Aureococcus anophagefferens</name>
    <name type="common">Harmful bloom alga</name>
    <dbReference type="NCBI Taxonomy" id="44056"/>
    <lineage>
        <taxon>Eukaryota</taxon>
        <taxon>Sar</taxon>
        <taxon>Stramenopiles</taxon>
        <taxon>Ochrophyta</taxon>
        <taxon>Pelagophyceae</taxon>
        <taxon>Pelagomonadales</taxon>
        <taxon>Pelagomonadaceae</taxon>
        <taxon>Aureococcus</taxon>
    </lineage>
</organism>
<name>A0ABR1FKR2_AURAN</name>
<keyword evidence="2" id="KW-1185">Reference proteome</keyword>
<dbReference type="InterPro" id="IPR039891">
    <property type="entry name" value="VWA8"/>
</dbReference>
<evidence type="ECO:0000313" key="1">
    <source>
        <dbReference type="EMBL" id="KAK7232660.1"/>
    </source>
</evidence>
<sequence length="166" mass="17860">MLPGEYRVKAPGALVRAGIEQSSARVTELATDAALVVEEVKLNGRGVARARVSQPVEGWLSCKCVSSDAGVVSIGGVSLSVARDFDAALVPAPPPLRGCGFEFSRAAATLQWMLRKAALRQDMFLLGDAGPRCRQLALAFCELARREAEFVSLTRDSNESDLKQRR</sequence>
<keyword evidence="1" id="KW-0067">ATP-binding</keyword>
<dbReference type="GO" id="GO:0005524">
    <property type="term" value="F:ATP binding"/>
    <property type="evidence" value="ECO:0007669"/>
    <property type="project" value="UniProtKB-KW"/>
</dbReference>
<protein>
    <submittedName>
        <fullName evidence="1">ATP-binding protein</fullName>
    </submittedName>
</protein>
<accession>A0ABR1FKR2</accession>
<keyword evidence="1" id="KW-0547">Nucleotide-binding</keyword>
<dbReference type="EMBL" id="JBBJCI010000367">
    <property type="protein sequence ID" value="KAK7232660.1"/>
    <property type="molecule type" value="Genomic_DNA"/>
</dbReference>